<gene>
    <name evidence="4" type="ORF">SAMN05660710_03049</name>
</gene>
<dbReference type="Proteomes" id="UP000199502">
    <property type="component" value="Unassembled WGS sequence"/>
</dbReference>
<dbReference type="PROSITE" id="PS51781">
    <property type="entry name" value="SH3B"/>
    <property type="match status" value="1"/>
</dbReference>
<keyword evidence="2" id="KW-0472">Membrane</keyword>
<dbReference type="AlphaFoldDB" id="A0A1G5J9D7"/>
<evidence type="ECO:0000256" key="1">
    <source>
        <dbReference type="SAM" id="MobiDB-lite"/>
    </source>
</evidence>
<reference evidence="4 5" key="1">
    <citation type="submission" date="2016-10" db="EMBL/GenBank/DDBJ databases">
        <authorList>
            <person name="de Groot N.N."/>
        </authorList>
    </citation>
    <scope>NUCLEOTIDE SEQUENCE [LARGE SCALE GENOMIC DNA]</scope>
    <source>
        <strain evidence="4 5">CGMCC 1.8925</strain>
    </source>
</reference>
<accession>A0A1G5J9D7</accession>
<sequence length="180" mass="18212">MLRLPVLLLVTMAGIIGAMLIWGDGDLRADRRPAPAPTVAAAPEAEAVPEPQQDLTAAAAADEIAAVPEDAPPPETAEAPPAEQAGGIERFAGPTLQVSPEFADQTDAPAEAGEASLWVTATRLNMRAAPSSGASVVTGLDGGTGLVPLGPTDGDWVEVRAPSGQTGYVSSQFVTTAPPQ</sequence>
<feature type="compositionally biased region" description="Low complexity" evidence="1">
    <location>
        <begin position="76"/>
        <end position="85"/>
    </location>
</feature>
<evidence type="ECO:0000256" key="2">
    <source>
        <dbReference type="SAM" id="Phobius"/>
    </source>
</evidence>
<organism evidence="4 5">
    <name type="scientific">Paracoccus tibetensis</name>
    <dbReference type="NCBI Taxonomy" id="336292"/>
    <lineage>
        <taxon>Bacteria</taxon>
        <taxon>Pseudomonadati</taxon>
        <taxon>Pseudomonadota</taxon>
        <taxon>Alphaproteobacteria</taxon>
        <taxon>Rhodobacterales</taxon>
        <taxon>Paracoccaceae</taxon>
        <taxon>Paracoccus</taxon>
    </lineage>
</organism>
<protein>
    <submittedName>
        <fullName evidence="4">SH3 domain-containing protein</fullName>
    </submittedName>
</protein>
<dbReference type="RefSeq" id="WP_217630699.1">
    <property type="nucleotide sequence ID" value="NZ_FMVT01000011.1"/>
</dbReference>
<keyword evidence="2" id="KW-0812">Transmembrane</keyword>
<evidence type="ECO:0000259" key="3">
    <source>
        <dbReference type="PROSITE" id="PS51781"/>
    </source>
</evidence>
<proteinExistence type="predicted"/>
<feature type="region of interest" description="Disordered" evidence="1">
    <location>
        <begin position="32"/>
        <end position="52"/>
    </location>
</feature>
<dbReference type="SMART" id="SM00287">
    <property type="entry name" value="SH3b"/>
    <property type="match status" value="1"/>
</dbReference>
<feature type="region of interest" description="Disordered" evidence="1">
    <location>
        <begin position="69"/>
        <end position="111"/>
    </location>
</feature>
<dbReference type="Pfam" id="PF08239">
    <property type="entry name" value="SH3_3"/>
    <property type="match status" value="1"/>
</dbReference>
<name>A0A1G5J9D7_9RHOB</name>
<dbReference type="Gene3D" id="2.30.30.40">
    <property type="entry name" value="SH3 Domains"/>
    <property type="match status" value="1"/>
</dbReference>
<evidence type="ECO:0000313" key="5">
    <source>
        <dbReference type="Proteomes" id="UP000199502"/>
    </source>
</evidence>
<feature type="domain" description="SH3b" evidence="3">
    <location>
        <begin position="114"/>
        <end position="178"/>
    </location>
</feature>
<keyword evidence="2" id="KW-1133">Transmembrane helix</keyword>
<dbReference type="EMBL" id="FMVT01000011">
    <property type="protein sequence ID" value="SCY84530.1"/>
    <property type="molecule type" value="Genomic_DNA"/>
</dbReference>
<dbReference type="InterPro" id="IPR003646">
    <property type="entry name" value="SH3-like_bac-type"/>
</dbReference>
<dbReference type="STRING" id="336292.SAMN05660710_03049"/>
<feature type="transmembrane region" description="Helical" evidence="2">
    <location>
        <begin position="6"/>
        <end position="23"/>
    </location>
</feature>
<keyword evidence="5" id="KW-1185">Reference proteome</keyword>
<evidence type="ECO:0000313" key="4">
    <source>
        <dbReference type="EMBL" id="SCY84530.1"/>
    </source>
</evidence>
<feature type="compositionally biased region" description="Low complexity" evidence="1">
    <location>
        <begin position="37"/>
        <end position="52"/>
    </location>
</feature>